<accession>U2X0D5</accession>
<gene>
    <name evidence="2" type="ORF">GBL_0002</name>
</gene>
<organism evidence="2 3">
    <name type="scientific">Geobacillus kaustophilus GBlys</name>
    <dbReference type="NCBI Taxonomy" id="1337888"/>
    <lineage>
        <taxon>Bacteria</taxon>
        <taxon>Bacillati</taxon>
        <taxon>Bacillota</taxon>
        <taxon>Bacilli</taxon>
        <taxon>Bacillales</taxon>
        <taxon>Anoxybacillaceae</taxon>
        <taxon>Geobacillus</taxon>
        <taxon>Geobacillus thermoleovorans group</taxon>
    </lineage>
</organism>
<dbReference type="EMBL" id="BASG01000001">
    <property type="protein sequence ID" value="GAD11785.1"/>
    <property type="molecule type" value="Genomic_DNA"/>
</dbReference>
<reference evidence="3" key="1">
    <citation type="journal article" date="2013" name="Genome">
        <title>Draft Genome Sequence of Geobacillus kaustophilus GBlys, a Lysogenic Strain with Bacteriophage phiOH2.</title>
        <authorList>
            <person name="Doi K."/>
            <person name="Mori K."/>
            <person name="Martono H."/>
            <person name="Nagayoshi Y."/>
            <person name="Fujino Y."/>
            <person name="Tashiro K."/>
            <person name="Kuhara S."/>
            <person name="Ohshima T."/>
        </authorList>
    </citation>
    <scope>NUCLEOTIDE SEQUENCE [LARGE SCALE GENOMIC DNA]</scope>
    <source>
        <strain evidence="3">GBlys</strain>
    </source>
</reference>
<evidence type="ECO:0000313" key="3">
    <source>
        <dbReference type="Proteomes" id="UP000016424"/>
    </source>
</evidence>
<proteinExistence type="predicted"/>
<dbReference type="AlphaFoldDB" id="U2X0D5"/>
<feature type="region of interest" description="Disordered" evidence="1">
    <location>
        <begin position="1"/>
        <end position="65"/>
    </location>
</feature>
<evidence type="ECO:0000256" key="1">
    <source>
        <dbReference type="SAM" id="MobiDB-lite"/>
    </source>
</evidence>
<dbReference type="Proteomes" id="UP000016424">
    <property type="component" value="Unassembled WGS sequence"/>
</dbReference>
<protein>
    <submittedName>
        <fullName evidence="2">Uncharacterized protein</fullName>
    </submittedName>
</protein>
<comment type="caution">
    <text evidence="2">The sequence shown here is derived from an EMBL/GenBank/DDBJ whole genome shotgun (WGS) entry which is preliminary data.</text>
</comment>
<evidence type="ECO:0000313" key="2">
    <source>
        <dbReference type="EMBL" id="GAD11785.1"/>
    </source>
</evidence>
<feature type="compositionally biased region" description="Polar residues" evidence="1">
    <location>
        <begin position="1"/>
        <end position="13"/>
    </location>
</feature>
<name>U2X0D5_GEOKU</name>
<sequence length="65" mass="7251">MNERNSTFGSKMNKSVLPHAKQKLSSSSQHGGEGDSLSMTRQTIRWIPKTSYYEDNTETSGRSGK</sequence>